<keyword evidence="1" id="KW-0732">Signal</keyword>
<feature type="chain" id="PRO_5019812461" description="Lysozyme inhibitor LprI N-terminal domain-containing protein" evidence="1">
    <location>
        <begin position="24"/>
        <end position="121"/>
    </location>
</feature>
<evidence type="ECO:0000313" key="2">
    <source>
        <dbReference type="EMBL" id="AYJ87727.1"/>
    </source>
</evidence>
<organism evidence="2 3">
    <name type="scientific">Sphingomonas paeninsulae</name>
    <dbReference type="NCBI Taxonomy" id="2319844"/>
    <lineage>
        <taxon>Bacteria</taxon>
        <taxon>Pseudomonadati</taxon>
        <taxon>Pseudomonadota</taxon>
        <taxon>Alphaproteobacteria</taxon>
        <taxon>Sphingomonadales</taxon>
        <taxon>Sphingomonadaceae</taxon>
        <taxon>Sphingomonas</taxon>
    </lineage>
</organism>
<feature type="signal peptide" evidence="1">
    <location>
        <begin position="1"/>
        <end position="23"/>
    </location>
</feature>
<dbReference type="PANTHER" id="PTHR37549">
    <property type="entry name" value="LIPOPROTEIN LPRI"/>
    <property type="match status" value="1"/>
</dbReference>
<dbReference type="AlphaFoldDB" id="A0A494TE01"/>
<name>A0A494TE01_SPHPE</name>
<evidence type="ECO:0008006" key="4">
    <source>
        <dbReference type="Google" id="ProtNLM"/>
    </source>
</evidence>
<keyword evidence="3" id="KW-1185">Reference proteome</keyword>
<dbReference type="KEGG" id="spha:D3Y57_19605"/>
<accession>A0A494TE01</accession>
<dbReference type="InterPro" id="IPR052755">
    <property type="entry name" value="Lysozyme_Inhibitor_LprI"/>
</dbReference>
<evidence type="ECO:0000256" key="1">
    <source>
        <dbReference type="SAM" id="SignalP"/>
    </source>
</evidence>
<dbReference type="GO" id="GO:0005576">
    <property type="term" value="C:extracellular region"/>
    <property type="evidence" value="ECO:0007669"/>
    <property type="project" value="TreeGrafter"/>
</dbReference>
<dbReference type="OrthoDB" id="427567at2"/>
<protein>
    <recommendedName>
        <fullName evidence="4">Lysozyme inhibitor LprI N-terminal domain-containing protein</fullName>
    </recommendedName>
</protein>
<dbReference type="EMBL" id="CP032829">
    <property type="protein sequence ID" value="AYJ87727.1"/>
    <property type="molecule type" value="Genomic_DNA"/>
</dbReference>
<evidence type="ECO:0000313" key="3">
    <source>
        <dbReference type="Proteomes" id="UP000276254"/>
    </source>
</evidence>
<dbReference type="PANTHER" id="PTHR37549:SF1">
    <property type="entry name" value="LIPOPROTEIN LPRI"/>
    <property type="match status" value="1"/>
</dbReference>
<sequence length="121" mass="13464">MKMAVVKFAIPLAMAFFAGSASAASINCNGQTAPDFRMICNDPQISRRDDQAAALFNRAMQNTDTTGQSALRAQRLGFQRQRGACNANRRCMIAAYDDQIATLNNMLRRPRPAMKMNRPNY</sequence>
<reference evidence="2 3" key="1">
    <citation type="submission" date="2018-09" db="EMBL/GenBank/DDBJ databases">
        <title>Sphingomonas peninsula sp. nov., isolated from fildes peninsula, Antarctic soil.</title>
        <authorList>
            <person name="Yingchao G."/>
        </authorList>
    </citation>
    <scope>NUCLEOTIDE SEQUENCE [LARGE SCALE GENOMIC DNA]</scope>
    <source>
        <strain evidence="2 3">YZ-8</strain>
    </source>
</reference>
<dbReference type="Proteomes" id="UP000276254">
    <property type="component" value="Chromosome"/>
</dbReference>
<gene>
    <name evidence="2" type="ORF">D3Y57_19605</name>
</gene>
<proteinExistence type="predicted"/>
<dbReference type="RefSeq" id="WP_121155399.1">
    <property type="nucleotide sequence ID" value="NZ_CP032829.1"/>
</dbReference>